<dbReference type="EMBL" id="SIRE01000049">
    <property type="protein sequence ID" value="TBL68198.1"/>
    <property type="molecule type" value="Genomic_DNA"/>
</dbReference>
<keyword evidence="3" id="KW-1185">Reference proteome</keyword>
<organism evidence="2 3">
    <name type="scientific">Paenibacillus thalictri</name>
    <dbReference type="NCBI Taxonomy" id="2527873"/>
    <lineage>
        <taxon>Bacteria</taxon>
        <taxon>Bacillati</taxon>
        <taxon>Bacillota</taxon>
        <taxon>Bacilli</taxon>
        <taxon>Bacillales</taxon>
        <taxon>Paenibacillaceae</taxon>
        <taxon>Paenibacillus</taxon>
    </lineage>
</organism>
<gene>
    <name evidence="2" type="ORF">EYB31_38615</name>
</gene>
<evidence type="ECO:0000313" key="2">
    <source>
        <dbReference type="EMBL" id="TBL68198.1"/>
    </source>
</evidence>
<sequence>MGGIDGIMNTMTKVQKIVTNVQQMAPMVKLLMGSFGKSKTTGASDSRPYRNRRRNGKRRRSSGTRRPRR</sequence>
<comment type="caution">
    <text evidence="2">The sequence shown here is derived from an EMBL/GenBank/DDBJ whole genome shotgun (WGS) entry which is preliminary data.</text>
</comment>
<dbReference type="AlphaFoldDB" id="A0A4Q9DEP2"/>
<dbReference type="OrthoDB" id="2680668at2"/>
<accession>A0A4Q9DEP2</accession>
<feature type="compositionally biased region" description="Basic residues" evidence="1">
    <location>
        <begin position="49"/>
        <end position="69"/>
    </location>
</feature>
<evidence type="ECO:0000256" key="1">
    <source>
        <dbReference type="SAM" id="MobiDB-lite"/>
    </source>
</evidence>
<proteinExistence type="predicted"/>
<protein>
    <submittedName>
        <fullName evidence="2">Uncharacterized protein</fullName>
    </submittedName>
</protein>
<feature type="region of interest" description="Disordered" evidence="1">
    <location>
        <begin position="33"/>
        <end position="69"/>
    </location>
</feature>
<name>A0A4Q9DEP2_9BACL</name>
<evidence type="ECO:0000313" key="3">
    <source>
        <dbReference type="Proteomes" id="UP000293142"/>
    </source>
</evidence>
<reference evidence="2 3" key="1">
    <citation type="submission" date="2019-02" db="EMBL/GenBank/DDBJ databases">
        <title>Paenibacillus sp. nov., isolated from surface-sterilized tissue of Thalictrum simplex L.</title>
        <authorList>
            <person name="Tuo L."/>
        </authorList>
    </citation>
    <scope>NUCLEOTIDE SEQUENCE [LARGE SCALE GENOMIC DNA]</scope>
    <source>
        <strain evidence="2 3">N2SHLJ1</strain>
    </source>
</reference>
<dbReference type="Proteomes" id="UP000293142">
    <property type="component" value="Unassembled WGS sequence"/>
</dbReference>